<dbReference type="InterPro" id="IPR037518">
    <property type="entry name" value="MPN"/>
</dbReference>
<dbReference type="InterPro" id="IPR025657">
    <property type="entry name" value="RadC_JAB"/>
</dbReference>
<keyword evidence="2" id="KW-0479">Metal-binding</keyword>
<evidence type="ECO:0000313" key="8">
    <source>
        <dbReference type="EMBL" id="PIY72479.1"/>
    </source>
</evidence>
<dbReference type="GO" id="GO:0046872">
    <property type="term" value="F:metal ion binding"/>
    <property type="evidence" value="ECO:0007669"/>
    <property type="project" value="UniProtKB-KW"/>
</dbReference>
<dbReference type="PANTHER" id="PTHR30471">
    <property type="entry name" value="DNA REPAIR PROTEIN RADC"/>
    <property type="match status" value="1"/>
</dbReference>
<accession>A0A2M7QJI7</accession>
<dbReference type="InterPro" id="IPR046778">
    <property type="entry name" value="UPF0758_N"/>
</dbReference>
<organism evidence="8 9">
    <name type="scientific">Candidatus Roizmanbacteria bacterium CG_4_10_14_0_8_um_filter_33_9</name>
    <dbReference type="NCBI Taxonomy" id="1974826"/>
    <lineage>
        <taxon>Bacteria</taxon>
        <taxon>Candidatus Roizmaniibacteriota</taxon>
    </lineage>
</organism>
<dbReference type="Gene3D" id="3.40.140.10">
    <property type="entry name" value="Cytidine Deaminase, domain 2"/>
    <property type="match status" value="1"/>
</dbReference>
<dbReference type="PANTHER" id="PTHR30471:SF3">
    <property type="entry name" value="UPF0758 PROTEIN YEES-RELATED"/>
    <property type="match status" value="1"/>
</dbReference>
<evidence type="ECO:0000256" key="3">
    <source>
        <dbReference type="ARBA" id="ARBA00022801"/>
    </source>
</evidence>
<name>A0A2M7QJI7_9BACT</name>
<evidence type="ECO:0000256" key="5">
    <source>
        <dbReference type="ARBA" id="ARBA00023049"/>
    </source>
</evidence>
<keyword evidence="5" id="KW-0482">Metalloprotease</keyword>
<protein>
    <recommendedName>
        <fullName evidence="7">MPN domain-containing protein</fullName>
    </recommendedName>
</protein>
<reference evidence="9" key="1">
    <citation type="submission" date="2017-09" db="EMBL/GenBank/DDBJ databases">
        <title>Depth-based differentiation of microbial function through sediment-hosted aquifers and enrichment of novel symbionts in the deep terrestrial subsurface.</title>
        <authorList>
            <person name="Probst A.J."/>
            <person name="Ladd B."/>
            <person name="Jarett J.K."/>
            <person name="Geller-Mcgrath D.E."/>
            <person name="Sieber C.M.K."/>
            <person name="Emerson J.B."/>
            <person name="Anantharaman K."/>
            <person name="Thomas B.C."/>
            <person name="Malmstrom R."/>
            <person name="Stieglmeier M."/>
            <person name="Klingl A."/>
            <person name="Woyke T."/>
            <person name="Ryan C.M."/>
            <person name="Banfield J.F."/>
        </authorList>
    </citation>
    <scope>NUCLEOTIDE SEQUENCE [LARGE SCALE GENOMIC DNA]</scope>
</reference>
<dbReference type="Pfam" id="PF04002">
    <property type="entry name" value="RadC"/>
    <property type="match status" value="1"/>
</dbReference>
<keyword evidence="4" id="KW-0862">Zinc</keyword>
<evidence type="ECO:0000256" key="4">
    <source>
        <dbReference type="ARBA" id="ARBA00022833"/>
    </source>
</evidence>
<sequence>MNIKNLERSKQPRERLVKYGVNTLSEVDLIALLLGSGCKGQNVLSLAKTIIKKISLHRLTSASFHELKQIPGIGFTKASQLIACFELGKRLLIHKKISLILSPKKVWEQMVDIRDHKKEYFVAFFLDVRNQIVKREIISIGSLNASIVHPREVFEPAIRNYTSQIIISHNHPSDEVIPSNEDIYITKRLIEAGKIIGISVIDHVIVGRSGYLSMKEKGMM</sequence>
<evidence type="ECO:0000256" key="1">
    <source>
        <dbReference type="ARBA" id="ARBA00022670"/>
    </source>
</evidence>
<feature type="domain" description="MPN" evidence="7">
    <location>
        <begin position="99"/>
        <end position="220"/>
    </location>
</feature>
<dbReference type="NCBIfam" id="TIGR00608">
    <property type="entry name" value="radc"/>
    <property type="match status" value="1"/>
</dbReference>
<dbReference type="GO" id="GO:0006508">
    <property type="term" value="P:proteolysis"/>
    <property type="evidence" value="ECO:0007669"/>
    <property type="project" value="UniProtKB-KW"/>
</dbReference>
<evidence type="ECO:0000259" key="7">
    <source>
        <dbReference type="PROSITE" id="PS50249"/>
    </source>
</evidence>
<dbReference type="CDD" id="cd08071">
    <property type="entry name" value="MPN_DUF2466"/>
    <property type="match status" value="1"/>
</dbReference>
<evidence type="ECO:0000256" key="6">
    <source>
        <dbReference type="RuleBase" id="RU003797"/>
    </source>
</evidence>
<dbReference type="NCBIfam" id="NF000642">
    <property type="entry name" value="PRK00024.1"/>
    <property type="match status" value="1"/>
</dbReference>
<keyword evidence="1" id="KW-0645">Protease</keyword>
<evidence type="ECO:0000313" key="9">
    <source>
        <dbReference type="Proteomes" id="UP000229401"/>
    </source>
</evidence>
<dbReference type="Proteomes" id="UP000229401">
    <property type="component" value="Unassembled WGS sequence"/>
</dbReference>
<keyword evidence="3" id="KW-0378">Hydrolase</keyword>
<evidence type="ECO:0000256" key="2">
    <source>
        <dbReference type="ARBA" id="ARBA00022723"/>
    </source>
</evidence>
<dbReference type="AlphaFoldDB" id="A0A2M7QJI7"/>
<comment type="similarity">
    <text evidence="6">Belongs to the UPF0758 family.</text>
</comment>
<dbReference type="InterPro" id="IPR001405">
    <property type="entry name" value="UPF0758"/>
</dbReference>
<dbReference type="PROSITE" id="PS50249">
    <property type="entry name" value="MPN"/>
    <property type="match status" value="1"/>
</dbReference>
<dbReference type="Pfam" id="PF20582">
    <property type="entry name" value="UPF0758_N"/>
    <property type="match status" value="1"/>
</dbReference>
<gene>
    <name evidence="8" type="ORF">COY87_00730</name>
</gene>
<dbReference type="EMBL" id="PFLI01000024">
    <property type="protein sequence ID" value="PIY72479.1"/>
    <property type="molecule type" value="Genomic_DNA"/>
</dbReference>
<proteinExistence type="inferred from homology"/>
<comment type="caution">
    <text evidence="8">The sequence shown here is derived from an EMBL/GenBank/DDBJ whole genome shotgun (WGS) entry which is preliminary data.</text>
</comment>
<dbReference type="GO" id="GO:0008237">
    <property type="term" value="F:metallopeptidase activity"/>
    <property type="evidence" value="ECO:0007669"/>
    <property type="project" value="UniProtKB-KW"/>
</dbReference>